<keyword evidence="3" id="KW-1185">Reference proteome</keyword>
<evidence type="ECO:0008006" key="4">
    <source>
        <dbReference type="Google" id="ProtNLM"/>
    </source>
</evidence>
<reference evidence="2 3" key="1">
    <citation type="submission" date="2020-08" db="EMBL/GenBank/DDBJ databases">
        <title>Genome sequence of Erysipelothrix inopinata DSM 15511T.</title>
        <authorList>
            <person name="Hyun D.-W."/>
            <person name="Bae J.-W."/>
        </authorList>
    </citation>
    <scope>NUCLEOTIDE SEQUENCE [LARGE SCALE GENOMIC DNA]</scope>
    <source>
        <strain evidence="2 3">DSM 15511</strain>
    </source>
</reference>
<evidence type="ECO:0000313" key="2">
    <source>
        <dbReference type="EMBL" id="QNN61528.1"/>
    </source>
</evidence>
<evidence type="ECO:0000313" key="3">
    <source>
        <dbReference type="Proteomes" id="UP000515928"/>
    </source>
</evidence>
<protein>
    <recommendedName>
        <fullName evidence="4">DUF2846 domain-containing protein</fullName>
    </recommendedName>
</protein>
<dbReference type="Proteomes" id="UP000515928">
    <property type="component" value="Chromosome"/>
</dbReference>
<feature type="transmembrane region" description="Helical" evidence="1">
    <location>
        <begin position="106"/>
        <end position="127"/>
    </location>
</feature>
<keyword evidence="1" id="KW-0472">Membrane</keyword>
<dbReference type="EMBL" id="CP060715">
    <property type="protein sequence ID" value="QNN61528.1"/>
    <property type="molecule type" value="Genomic_DNA"/>
</dbReference>
<gene>
    <name evidence="2" type="ORF">H9L01_04015</name>
</gene>
<keyword evidence="1" id="KW-0812">Transmembrane</keyword>
<accession>A0A7G9S103</accession>
<organism evidence="2 3">
    <name type="scientific">Erysipelothrix inopinata</name>
    <dbReference type="NCBI Taxonomy" id="225084"/>
    <lineage>
        <taxon>Bacteria</taxon>
        <taxon>Bacillati</taxon>
        <taxon>Bacillota</taxon>
        <taxon>Erysipelotrichia</taxon>
        <taxon>Erysipelotrichales</taxon>
        <taxon>Erysipelotrichaceae</taxon>
        <taxon>Erysipelothrix</taxon>
    </lineage>
</organism>
<name>A0A7G9S103_9FIRM</name>
<proteinExistence type="predicted"/>
<evidence type="ECO:0000256" key="1">
    <source>
        <dbReference type="SAM" id="Phobius"/>
    </source>
</evidence>
<keyword evidence="1" id="KW-1133">Transmembrane helix</keyword>
<dbReference type="AlphaFoldDB" id="A0A7G9S103"/>
<dbReference type="RefSeq" id="WP_187534727.1">
    <property type="nucleotide sequence ID" value="NZ_CBCSHU010000027.1"/>
</dbReference>
<sequence length="134" mass="15175">MAKITIKRNLSFLGYPHSYKIFINDKAEALVRNNSSRTMELDPGVYRLRVGIGKFNTRSNQLYVNVDEDSELLFTAKMNAWLIYGFLIAFAGFELLHFFVSDGNLPMIILGILFVIGGFAVSSLYAVKLKRVTK</sequence>
<dbReference type="KEGG" id="eio:H9L01_04015"/>
<feature type="transmembrane region" description="Helical" evidence="1">
    <location>
        <begin position="81"/>
        <end position="100"/>
    </location>
</feature>